<name>A0A024GAV2_9STRA</name>
<dbReference type="AlphaFoldDB" id="A0A024GAV2"/>
<accession>A0A024GAV2</accession>
<dbReference type="InParanoid" id="A0A024GAV2"/>
<dbReference type="Proteomes" id="UP000053237">
    <property type="component" value="Unassembled WGS sequence"/>
</dbReference>
<comment type="caution">
    <text evidence="1">The sequence shown here is derived from an EMBL/GenBank/DDBJ whole genome shotgun (WGS) entry which is preliminary data.</text>
</comment>
<evidence type="ECO:0000313" key="2">
    <source>
        <dbReference type="Proteomes" id="UP000053237"/>
    </source>
</evidence>
<protein>
    <submittedName>
        <fullName evidence="1">Uncharacterized protein</fullName>
    </submittedName>
</protein>
<gene>
    <name evidence="1" type="ORF">BN9_044640</name>
</gene>
<keyword evidence="2" id="KW-1185">Reference proteome</keyword>
<sequence>MAGIHAKLYFSVHKSACLLLHRKFHNDMEQSVTLKATKINPKSRWNIAHCSRKRLMLTDPTISLSARLALRKYAMIEVFTISNAHFNDVSTGSLLSTISSIYIK</sequence>
<organism evidence="1 2">
    <name type="scientific">Albugo candida</name>
    <dbReference type="NCBI Taxonomy" id="65357"/>
    <lineage>
        <taxon>Eukaryota</taxon>
        <taxon>Sar</taxon>
        <taxon>Stramenopiles</taxon>
        <taxon>Oomycota</taxon>
        <taxon>Peronosporomycetes</taxon>
        <taxon>Albuginales</taxon>
        <taxon>Albuginaceae</taxon>
        <taxon>Albugo</taxon>
    </lineage>
</organism>
<dbReference type="EMBL" id="CAIX01000053">
    <property type="protein sequence ID" value="CCI43680.1"/>
    <property type="molecule type" value="Genomic_DNA"/>
</dbReference>
<proteinExistence type="predicted"/>
<reference evidence="1 2" key="1">
    <citation type="submission" date="2012-05" db="EMBL/GenBank/DDBJ databases">
        <title>Recombination and specialization in a pathogen metapopulation.</title>
        <authorList>
            <person name="Gardiner A."/>
            <person name="Kemen E."/>
            <person name="Schultz-Larsen T."/>
            <person name="MacLean D."/>
            <person name="Van Oosterhout C."/>
            <person name="Jones J.D.G."/>
        </authorList>
    </citation>
    <scope>NUCLEOTIDE SEQUENCE [LARGE SCALE GENOMIC DNA]</scope>
    <source>
        <strain evidence="1 2">Ac Nc2</strain>
    </source>
</reference>
<evidence type="ECO:0000313" key="1">
    <source>
        <dbReference type="EMBL" id="CCI43680.1"/>
    </source>
</evidence>